<feature type="transmembrane region" description="Helical" evidence="11">
    <location>
        <begin position="54"/>
        <end position="74"/>
    </location>
</feature>
<dbReference type="Proteomes" id="UP000675163">
    <property type="component" value="Unassembled WGS sequence"/>
</dbReference>
<dbReference type="PANTHER" id="PTHR45724:SF13">
    <property type="entry name" value="AQUAPORIN NIP1-1-RELATED"/>
    <property type="match status" value="1"/>
</dbReference>
<dbReference type="InterPro" id="IPR022357">
    <property type="entry name" value="MIP_CS"/>
</dbReference>
<comment type="caution">
    <text evidence="12">The sequence shown here is derived from an EMBL/GenBank/DDBJ whole genome shotgun (WGS) entry which is preliminary data.</text>
</comment>
<dbReference type="NCBIfam" id="NF003838">
    <property type="entry name" value="PRK05420.1"/>
    <property type="match status" value="1"/>
</dbReference>
<keyword evidence="3 10" id="KW-0813">Transport</keyword>
<accession>A0A940T2E5</accession>
<sequence length="255" mass="25519">MSAKSSAPSAPPPPTMGRKLAAEVFGTFLLVLGGVGTAVFAANFPDAENNSLGVGFVGVALAFGLTVLVGIYAVGHISGGHFNPAVTLGAAVAGRIPWKDAPSYWVAQIIGGVLGSTVVYVIAVGGPDGFATNAVAGGFASNGFGEHSPGGFSLVSVLIAEIVLTAVFLFVILGATSNRAPAGFAGLAIGLTLTLIHLISIPISNTSVNPARSIAAAIYGGPDVLAQVWLFILAPLVGALIAGVAYRPLFEGRKP</sequence>
<dbReference type="SUPFAM" id="SSF81338">
    <property type="entry name" value="Aquaporin-like"/>
    <property type="match status" value="1"/>
</dbReference>
<evidence type="ECO:0000256" key="3">
    <source>
        <dbReference type="ARBA" id="ARBA00022448"/>
    </source>
</evidence>
<dbReference type="PANTHER" id="PTHR45724">
    <property type="entry name" value="AQUAPORIN NIP2-1"/>
    <property type="match status" value="1"/>
</dbReference>
<evidence type="ECO:0000256" key="11">
    <source>
        <dbReference type="SAM" id="Phobius"/>
    </source>
</evidence>
<keyword evidence="6 10" id="KW-0812">Transmembrane</keyword>
<dbReference type="PROSITE" id="PS00221">
    <property type="entry name" value="MIP"/>
    <property type="match status" value="1"/>
</dbReference>
<evidence type="ECO:0000256" key="2">
    <source>
        <dbReference type="ARBA" id="ARBA00006175"/>
    </source>
</evidence>
<keyword evidence="13" id="KW-1185">Reference proteome</keyword>
<evidence type="ECO:0000313" key="12">
    <source>
        <dbReference type="EMBL" id="MBP1324977.1"/>
    </source>
</evidence>
<feature type="transmembrane region" description="Helical" evidence="11">
    <location>
        <begin position="20"/>
        <end position="42"/>
    </location>
</feature>
<dbReference type="CDD" id="cd00333">
    <property type="entry name" value="MIP"/>
    <property type="match status" value="1"/>
</dbReference>
<comment type="subcellular location">
    <subcellularLocation>
        <location evidence="1">Membrane</location>
        <topology evidence="1">Multi-pass membrane protein</topology>
    </subcellularLocation>
</comment>
<reference evidence="12" key="1">
    <citation type="submission" date="2021-02" db="EMBL/GenBank/DDBJ databases">
        <title>Sequencing the genomes of 1000 actinobacteria strains.</title>
        <authorList>
            <person name="Klenk H.-P."/>
        </authorList>
    </citation>
    <scope>NUCLEOTIDE SEQUENCE</scope>
    <source>
        <strain evidence="12">DSM 22850</strain>
    </source>
</reference>
<dbReference type="Gene3D" id="1.20.1080.10">
    <property type="entry name" value="Glycerol uptake facilitator protein"/>
    <property type="match status" value="1"/>
</dbReference>
<feature type="transmembrane region" description="Helical" evidence="11">
    <location>
        <begin position="152"/>
        <end position="175"/>
    </location>
</feature>
<dbReference type="AlphaFoldDB" id="A0A940T2E5"/>
<evidence type="ECO:0000256" key="6">
    <source>
        <dbReference type="ARBA" id="ARBA00022692"/>
    </source>
</evidence>
<comment type="similarity">
    <text evidence="2 10">Belongs to the MIP/aquaporin (TC 1.A.8) family.</text>
</comment>
<dbReference type="FunFam" id="1.20.1080.10:FF:000007">
    <property type="entry name" value="Aquaporin Z"/>
    <property type="match status" value="1"/>
</dbReference>
<dbReference type="Pfam" id="PF00230">
    <property type="entry name" value="MIP"/>
    <property type="match status" value="1"/>
</dbReference>
<dbReference type="PRINTS" id="PR00783">
    <property type="entry name" value="MINTRINSICP"/>
</dbReference>
<dbReference type="EMBL" id="JAFIDA010000001">
    <property type="protein sequence ID" value="MBP1324977.1"/>
    <property type="molecule type" value="Genomic_DNA"/>
</dbReference>
<evidence type="ECO:0000256" key="1">
    <source>
        <dbReference type="ARBA" id="ARBA00004141"/>
    </source>
</evidence>
<evidence type="ECO:0000256" key="10">
    <source>
        <dbReference type="RuleBase" id="RU000477"/>
    </source>
</evidence>
<dbReference type="RefSeq" id="WP_280909304.1">
    <property type="nucleotide sequence ID" value="NZ_JAFIDA010000001.1"/>
</dbReference>
<keyword evidence="4" id="KW-1003">Cell membrane</keyword>
<evidence type="ECO:0000256" key="8">
    <source>
        <dbReference type="ARBA" id="ARBA00022989"/>
    </source>
</evidence>
<keyword evidence="8 11" id="KW-1133">Transmembrane helix</keyword>
<protein>
    <submittedName>
        <fullName evidence="12">Aquaporin Z</fullName>
    </submittedName>
</protein>
<proteinExistence type="inferred from homology"/>
<evidence type="ECO:0000256" key="4">
    <source>
        <dbReference type="ARBA" id="ARBA00022475"/>
    </source>
</evidence>
<dbReference type="InterPro" id="IPR034294">
    <property type="entry name" value="Aquaporin_transptr"/>
</dbReference>
<feature type="transmembrane region" description="Helical" evidence="11">
    <location>
        <begin position="104"/>
        <end position="123"/>
    </location>
</feature>
<evidence type="ECO:0000256" key="5">
    <source>
        <dbReference type="ARBA" id="ARBA00022519"/>
    </source>
</evidence>
<dbReference type="GO" id="GO:0015267">
    <property type="term" value="F:channel activity"/>
    <property type="evidence" value="ECO:0007669"/>
    <property type="project" value="InterPro"/>
</dbReference>
<keyword evidence="7" id="KW-0677">Repeat</keyword>
<feature type="transmembrane region" description="Helical" evidence="11">
    <location>
        <begin position="224"/>
        <end position="246"/>
    </location>
</feature>
<organism evidence="12 13">
    <name type="scientific">Leucobacter exalbidus</name>
    <dbReference type="NCBI Taxonomy" id="662960"/>
    <lineage>
        <taxon>Bacteria</taxon>
        <taxon>Bacillati</taxon>
        <taxon>Actinomycetota</taxon>
        <taxon>Actinomycetes</taxon>
        <taxon>Micrococcales</taxon>
        <taxon>Microbacteriaceae</taxon>
        <taxon>Leucobacter</taxon>
    </lineage>
</organism>
<keyword evidence="5" id="KW-0997">Cell inner membrane</keyword>
<dbReference type="InterPro" id="IPR000425">
    <property type="entry name" value="MIP"/>
</dbReference>
<evidence type="ECO:0000313" key="13">
    <source>
        <dbReference type="Proteomes" id="UP000675163"/>
    </source>
</evidence>
<dbReference type="GO" id="GO:0016020">
    <property type="term" value="C:membrane"/>
    <property type="evidence" value="ECO:0007669"/>
    <property type="project" value="UniProtKB-SubCell"/>
</dbReference>
<name>A0A940T2E5_9MICO</name>
<keyword evidence="9 11" id="KW-0472">Membrane</keyword>
<feature type="transmembrane region" description="Helical" evidence="11">
    <location>
        <begin position="182"/>
        <end position="204"/>
    </location>
</feature>
<evidence type="ECO:0000256" key="9">
    <source>
        <dbReference type="ARBA" id="ARBA00023136"/>
    </source>
</evidence>
<evidence type="ECO:0000256" key="7">
    <source>
        <dbReference type="ARBA" id="ARBA00022737"/>
    </source>
</evidence>
<gene>
    <name evidence="12" type="ORF">JOF28_000209</name>
</gene>
<dbReference type="NCBIfam" id="TIGR00861">
    <property type="entry name" value="MIP"/>
    <property type="match status" value="1"/>
</dbReference>
<dbReference type="InterPro" id="IPR023271">
    <property type="entry name" value="Aquaporin-like"/>
</dbReference>